<sequence>MGTISPDHLETLREKAAGHRVIDAPVSGTNQAATEGTLLIMAGATSDEVAALSPVFEPLSGDVIPLNNPGAGCVMKLSVNMLIHGINQCLAESMALASSAGIKAEDAFRVIESSAAAAPSLRYRKNLYLDECNDPVSFTVALAKKIWA</sequence>
<reference evidence="4" key="1">
    <citation type="submission" date="2022-05" db="EMBL/GenBank/DDBJ databases">
        <title>Halomonas geminus sp. nov. and Halomonas llamarensis sp. nov. isolated from high-altitude salars of the Atacama Desert.</title>
        <authorList>
            <person name="Hintersatz C."/>
            <person name="Rojas L.A."/>
            <person name="Wei T.-S."/>
            <person name="Kutschke S."/>
            <person name="Lehmann F."/>
            <person name="Jain R."/>
            <person name="Pollmann K."/>
        </authorList>
    </citation>
    <scope>NUCLEOTIDE SEQUENCE</scope>
    <source>
        <strain evidence="4">ATCH28</strain>
    </source>
</reference>
<evidence type="ECO:0000259" key="3">
    <source>
        <dbReference type="Pfam" id="PF14833"/>
    </source>
</evidence>
<dbReference type="InterPro" id="IPR008927">
    <property type="entry name" value="6-PGluconate_DH-like_C_sf"/>
</dbReference>
<organism evidence="4 5">
    <name type="scientific">Halomonas gemina</name>
    <dbReference type="NCBI Taxonomy" id="2945105"/>
    <lineage>
        <taxon>Bacteria</taxon>
        <taxon>Pseudomonadati</taxon>
        <taxon>Pseudomonadota</taxon>
        <taxon>Gammaproteobacteria</taxon>
        <taxon>Oceanospirillales</taxon>
        <taxon>Halomonadaceae</taxon>
        <taxon>Halomonas</taxon>
    </lineage>
</organism>
<dbReference type="Gene3D" id="1.10.1040.10">
    <property type="entry name" value="N-(1-d-carboxylethyl)-l-norvaline Dehydrogenase, domain 2"/>
    <property type="match status" value="1"/>
</dbReference>
<dbReference type="InterPro" id="IPR036291">
    <property type="entry name" value="NAD(P)-bd_dom_sf"/>
</dbReference>
<dbReference type="Pfam" id="PF03446">
    <property type="entry name" value="NAD_binding_2"/>
    <property type="match status" value="1"/>
</dbReference>
<evidence type="ECO:0000313" key="5">
    <source>
        <dbReference type="Proteomes" id="UP001165369"/>
    </source>
</evidence>
<dbReference type="Proteomes" id="UP001165369">
    <property type="component" value="Unassembled WGS sequence"/>
</dbReference>
<keyword evidence="5" id="KW-1185">Reference proteome</keyword>
<dbReference type="SUPFAM" id="SSF51735">
    <property type="entry name" value="NAD(P)-binding Rossmann-fold domains"/>
    <property type="match status" value="1"/>
</dbReference>
<feature type="domain" description="3-hydroxyisobutyrate dehydrogenase-like NAD-binding" evidence="3">
    <location>
        <begin position="70"/>
        <end position="144"/>
    </location>
</feature>
<keyword evidence="1" id="KW-0560">Oxidoreductase</keyword>
<evidence type="ECO:0000259" key="2">
    <source>
        <dbReference type="Pfam" id="PF03446"/>
    </source>
</evidence>
<dbReference type="EMBL" id="JAMJPK010000004">
    <property type="protein sequence ID" value="MCL7940554.1"/>
    <property type="molecule type" value="Genomic_DNA"/>
</dbReference>
<evidence type="ECO:0000256" key="1">
    <source>
        <dbReference type="ARBA" id="ARBA00023002"/>
    </source>
</evidence>
<comment type="caution">
    <text evidence="4">The sequence shown here is derived from an EMBL/GenBank/DDBJ whole genome shotgun (WGS) entry which is preliminary data.</text>
</comment>
<dbReference type="Gene3D" id="3.40.50.720">
    <property type="entry name" value="NAD(P)-binding Rossmann-like Domain"/>
    <property type="match status" value="1"/>
</dbReference>
<dbReference type="InterPro" id="IPR013328">
    <property type="entry name" value="6PGD_dom2"/>
</dbReference>
<dbReference type="Pfam" id="PF14833">
    <property type="entry name" value="NAD_binding_11"/>
    <property type="match status" value="1"/>
</dbReference>
<dbReference type="InterPro" id="IPR029154">
    <property type="entry name" value="HIBADH-like_NADP-bd"/>
</dbReference>
<dbReference type="PANTHER" id="PTHR43060">
    <property type="entry name" value="3-HYDROXYISOBUTYRATE DEHYDROGENASE-LIKE 1, MITOCHONDRIAL-RELATED"/>
    <property type="match status" value="1"/>
</dbReference>
<dbReference type="InterPro" id="IPR006115">
    <property type="entry name" value="6PGDH_NADP-bd"/>
</dbReference>
<proteinExistence type="predicted"/>
<dbReference type="PANTHER" id="PTHR43060:SF15">
    <property type="entry name" value="3-HYDROXYISOBUTYRATE DEHYDROGENASE-LIKE 1, MITOCHONDRIAL-RELATED"/>
    <property type="match status" value="1"/>
</dbReference>
<name>A0ABT0T0Y0_9GAMM</name>
<feature type="domain" description="6-phosphogluconate dehydrogenase NADP-binding" evidence="2">
    <location>
        <begin position="1"/>
        <end position="63"/>
    </location>
</feature>
<dbReference type="SUPFAM" id="SSF48179">
    <property type="entry name" value="6-phosphogluconate dehydrogenase C-terminal domain-like"/>
    <property type="match status" value="1"/>
</dbReference>
<evidence type="ECO:0000313" key="4">
    <source>
        <dbReference type="EMBL" id="MCL7940554.1"/>
    </source>
</evidence>
<accession>A0ABT0T0Y0</accession>
<gene>
    <name evidence="4" type="ORF">M8009_09615</name>
</gene>
<protein>
    <submittedName>
        <fullName evidence="4">NAD(P)-binding domain-containing protein</fullName>
    </submittedName>
</protein>